<keyword evidence="5" id="KW-0611">Plant defense</keyword>
<dbReference type="InterPro" id="IPR002921">
    <property type="entry name" value="Fungal_lipase-type"/>
</dbReference>
<dbReference type="GO" id="GO:0006952">
    <property type="term" value="P:defense response"/>
    <property type="evidence" value="ECO:0007669"/>
    <property type="project" value="UniProtKB-KW"/>
</dbReference>
<evidence type="ECO:0000259" key="8">
    <source>
        <dbReference type="Pfam" id="PF18117"/>
    </source>
</evidence>
<dbReference type="InterPro" id="IPR044214">
    <property type="entry name" value="EDS1-like"/>
</dbReference>
<sequence length="637" mass="73332">MDGILGINDEVIKAALSASIEARDDRQLNICNRSSEVIVAFPRSWSPEDWFPKDSKAKSFGDDRIDRKKCPSLRSIGLDEDARVNKAFMERFLRILDDESGRLRSEVKKALDDNKQIIFTGHSSGGPIAIYATVWFLEEHRKSKKEETPHAFCLTFGSPLTTDRTFGHAIRRERWSDHFVHFVTKLDIVPRILLAPSSPTRELLKEIASFSDPHHKPASIDNLASFFVNVVKNASCVANYAACQLTGSKHTLFDTMSNFIKPSPYRPCGNYVFCTEIGRSVVVKNPDAVLRLLFCALQIESERELLNIAQKSLRAHWTYEEAINQSLASANVVYLKNLRELPLSSNDAALNDLNLNLRELPLNSDDAALNDLNLNLRELPLSLDDAALNDLNLDATARLCLRAAGELEKRKQDNQKKIQGKKVEIERYLDALKKYRTTSKDEGVGYYDAFKLQKKEEDFKANVKRLELAAIWDEIVEMLRLRQLPDEFEVDKEWVDLGTRFRGLVEPLDIANFYRHSRTDDAGHYMKEGNRPSRYKFPQRWREHKYQLPPMQRSQQSLKHFYGETSFWAKVEELKTKPWEAIKDEVLVLGNRLTEWHNNKEVEDDVFLQKSTLVEWWQKLCEDHPELRGVLPTPAVE</sequence>
<keyword evidence="10" id="KW-1185">Reference proteome</keyword>
<keyword evidence="4" id="KW-0378">Hydrolase</keyword>
<evidence type="ECO:0000256" key="6">
    <source>
        <dbReference type="ARBA" id="ARBA00023242"/>
    </source>
</evidence>
<dbReference type="PANTHER" id="PTHR47090:SF2">
    <property type="entry name" value="PROTEIN EDS1-RELATED"/>
    <property type="match status" value="1"/>
</dbReference>
<evidence type="ECO:0000256" key="2">
    <source>
        <dbReference type="ARBA" id="ARBA00004496"/>
    </source>
</evidence>
<keyword evidence="6" id="KW-0539">Nucleus</keyword>
<protein>
    <submittedName>
        <fullName evidence="9">Uncharacterized protein</fullName>
    </submittedName>
</protein>
<accession>A0ABD3IRX3</accession>
<evidence type="ECO:0000256" key="5">
    <source>
        <dbReference type="ARBA" id="ARBA00022821"/>
    </source>
</evidence>
<evidence type="ECO:0000259" key="7">
    <source>
        <dbReference type="Pfam" id="PF01764"/>
    </source>
</evidence>
<dbReference type="EMBL" id="JBJKBG010000011">
    <property type="protein sequence ID" value="KAL3716928.1"/>
    <property type="molecule type" value="Genomic_DNA"/>
</dbReference>
<comment type="subcellular location">
    <subcellularLocation>
        <location evidence="2">Cytoplasm</location>
    </subcellularLocation>
    <subcellularLocation>
        <location evidence="1">Nucleus</location>
    </subcellularLocation>
</comment>
<dbReference type="AlphaFoldDB" id="A0ABD3IRX3"/>
<dbReference type="Pfam" id="PF01764">
    <property type="entry name" value="Lipase_3"/>
    <property type="match status" value="1"/>
</dbReference>
<keyword evidence="3" id="KW-0963">Cytoplasm</keyword>
<evidence type="ECO:0000256" key="4">
    <source>
        <dbReference type="ARBA" id="ARBA00022801"/>
    </source>
</evidence>
<proteinExistence type="predicted"/>
<evidence type="ECO:0000256" key="1">
    <source>
        <dbReference type="ARBA" id="ARBA00004123"/>
    </source>
</evidence>
<gene>
    <name evidence="9" type="ORF">ACJRO7_008495</name>
</gene>
<evidence type="ECO:0000256" key="3">
    <source>
        <dbReference type="ARBA" id="ARBA00022490"/>
    </source>
</evidence>
<dbReference type="GO" id="GO:0016787">
    <property type="term" value="F:hydrolase activity"/>
    <property type="evidence" value="ECO:0007669"/>
    <property type="project" value="UniProtKB-KW"/>
</dbReference>
<organism evidence="9 10">
    <name type="scientific">Eucalyptus globulus</name>
    <name type="common">Tasmanian blue gum</name>
    <dbReference type="NCBI Taxonomy" id="34317"/>
    <lineage>
        <taxon>Eukaryota</taxon>
        <taxon>Viridiplantae</taxon>
        <taxon>Streptophyta</taxon>
        <taxon>Embryophyta</taxon>
        <taxon>Tracheophyta</taxon>
        <taxon>Spermatophyta</taxon>
        <taxon>Magnoliopsida</taxon>
        <taxon>eudicotyledons</taxon>
        <taxon>Gunneridae</taxon>
        <taxon>Pentapetalae</taxon>
        <taxon>rosids</taxon>
        <taxon>malvids</taxon>
        <taxon>Myrtales</taxon>
        <taxon>Myrtaceae</taxon>
        <taxon>Myrtoideae</taxon>
        <taxon>Eucalypteae</taxon>
        <taxon>Eucalyptus</taxon>
    </lineage>
</organism>
<dbReference type="InterPro" id="IPR029058">
    <property type="entry name" value="AB_hydrolase_fold"/>
</dbReference>
<dbReference type="Pfam" id="PF18117">
    <property type="entry name" value="EDS1_EP"/>
    <property type="match status" value="1"/>
</dbReference>
<dbReference type="Gene3D" id="3.40.50.1820">
    <property type="entry name" value="alpha/beta hydrolase"/>
    <property type="match status" value="1"/>
</dbReference>
<evidence type="ECO:0000313" key="9">
    <source>
        <dbReference type="EMBL" id="KAL3716928.1"/>
    </source>
</evidence>
<dbReference type="GO" id="GO:0005737">
    <property type="term" value="C:cytoplasm"/>
    <property type="evidence" value="ECO:0007669"/>
    <property type="project" value="UniProtKB-SubCell"/>
</dbReference>
<name>A0ABD3IRX3_EUCGL</name>
<feature type="domain" description="Fungal lipase-type" evidence="7">
    <location>
        <begin position="81"/>
        <end position="193"/>
    </location>
</feature>
<comment type="caution">
    <text evidence="9">The sequence shown here is derived from an EMBL/GenBank/DDBJ whole genome shotgun (WGS) entry which is preliminary data.</text>
</comment>
<evidence type="ECO:0000313" key="10">
    <source>
        <dbReference type="Proteomes" id="UP001634007"/>
    </source>
</evidence>
<dbReference type="SUPFAM" id="SSF53474">
    <property type="entry name" value="alpha/beta-Hydrolases"/>
    <property type="match status" value="1"/>
</dbReference>
<dbReference type="InterPro" id="IPR041266">
    <property type="entry name" value="EDS1_EP"/>
</dbReference>
<feature type="domain" description="EDS1 EP" evidence="8">
    <location>
        <begin position="432"/>
        <end position="619"/>
    </location>
</feature>
<dbReference type="GO" id="GO:0005634">
    <property type="term" value="C:nucleus"/>
    <property type="evidence" value="ECO:0007669"/>
    <property type="project" value="UniProtKB-SubCell"/>
</dbReference>
<dbReference type="PANTHER" id="PTHR47090">
    <property type="entry name" value="PROTEIN EDS1-RELATED"/>
    <property type="match status" value="1"/>
</dbReference>
<dbReference type="Proteomes" id="UP001634007">
    <property type="component" value="Unassembled WGS sequence"/>
</dbReference>
<reference evidence="9 10" key="1">
    <citation type="submission" date="2024-11" db="EMBL/GenBank/DDBJ databases">
        <title>Chromosome-level genome assembly of Eucalyptus globulus Labill. provides insights into its genome evolution.</title>
        <authorList>
            <person name="Li X."/>
        </authorList>
    </citation>
    <scope>NUCLEOTIDE SEQUENCE [LARGE SCALE GENOMIC DNA]</scope>
    <source>
        <strain evidence="9">CL2024</strain>
        <tissue evidence="9">Fresh tender leaves</tissue>
    </source>
</reference>